<evidence type="ECO:0000256" key="13">
    <source>
        <dbReference type="SAM" id="Phobius"/>
    </source>
</evidence>
<keyword evidence="10 13" id="KW-0472">Membrane</keyword>
<keyword evidence="15" id="KW-1185">Reference proteome</keyword>
<dbReference type="Proteomes" id="UP001648503">
    <property type="component" value="Unassembled WGS sequence"/>
</dbReference>
<keyword evidence="8" id="KW-0756">Sterol biosynthesis</keyword>
<organism evidence="14 15">
    <name type="scientific">Batrachochytrium salamandrivorans</name>
    <dbReference type="NCBI Taxonomy" id="1357716"/>
    <lineage>
        <taxon>Eukaryota</taxon>
        <taxon>Fungi</taxon>
        <taxon>Fungi incertae sedis</taxon>
        <taxon>Chytridiomycota</taxon>
        <taxon>Chytridiomycota incertae sedis</taxon>
        <taxon>Chytridiomycetes</taxon>
        <taxon>Rhizophydiales</taxon>
        <taxon>Rhizophydiales incertae sedis</taxon>
        <taxon>Batrachochytrium</taxon>
    </lineage>
</organism>
<dbReference type="PANTHER" id="PTHR15451">
    <property type="entry name" value="ERGOSTEROL BIOSYNTHETIC PROTEIN 28-RELATED"/>
    <property type="match status" value="1"/>
</dbReference>
<evidence type="ECO:0000256" key="11">
    <source>
        <dbReference type="ARBA" id="ARBA00023166"/>
    </source>
</evidence>
<keyword evidence="6" id="KW-0752">Steroid biosynthesis</keyword>
<dbReference type="Pfam" id="PF03694">
    <property type="entry name" value="Erg28"/>
    <property type="match status" value="1"/>
</dbReference>
<proteinExistence type="inferred from homology"/>
<evidence type="ECO:0000256" key="4">
    <source>
        <dbReference type="ARBA" id="ARBA00022692"/>
    </source>
</evidence>
<sequence>MISDLSTLLPEGNLPKVIGLVGILAAYNAVQCFIPSMRVTPRIYAKQPAQVTPLMGRMMGTWTMTSAIVRIYTAYNMNNPVVYQICMWTYVIALTSFLSEIFIYRTAPLSSPGVFPALIISSGLLISMLFWQSFYAIGL</sequence>
<dbReference type="InterPro" id="IPR005352">
    <property type="entry name" value="Erg28"/>
</dbReference>
<keyword evidence="5" id="KW-0256">Endoplasmic reticulum</keyword>
<comment type="similarity">
    <text evidence="2">Belongs to the ERG28 family.</text>
</comment>
<name>A0ABQ8F113_9FUNG</name>
<evidence type="ECO:0000256" key="10">
    <source>
        <dbReference type="ARBA" id="ARBA00023136"/>
    </source>
</evidence>
<keyword evidence="3" id="KW-0444">Lipid biosynthesis</keyword>
<evidence type="ECO:0000256" key="12">
    <source>
        <dbReference type="ARBA" id="ARBA00023221"/>
    </source>
</evidence>
<feature type="transmembrane region" description="Helical" evidence="13">
    <location>
        <begin position="115"/>
        <end position="137"/>
    </location>
</feature>
<dbReference type="PANTHER" id="PTHR15451:SF19">
    <property type="entry name" value="ERGOSTEROL BIOSYNTHETIC PROTEIN 28 HOMOLOG"/>
    <property type="match status" value="1"/>
</dbReference>
<keyword evidence="11" id="KW-1207">Sterol metabolism</keyword>
<comment type="caution">
    <text evidence="14">The sequence shown here is derived from an EMBL/GenBank/DDBJ whole genome shotgun (WGS) entry which is preliminary data.</text>
</comment>
<evidence type="ECO:0000256" key="7">
    <source>
        <dbReference type="ARBA" id="ARBA00022989"/>
    </source>
</evidence>
<keyword evidence="7 13" id="KW-1133">Transmembrane helix</keyword>
<evidence type="ECO:0000256" key="1">
    <source>
        <dbReference type="ARBA" id="ARBA00004477"/>
    </source>
</evidence>
<evidence type="ECO:0000313" key="14">
    <source>
        <dbReference type="EMBL" id="KAH6590201.1"/>
    </source>
</evidence>
<keyword evidence="12" id="KW-0753">Steroid metabolism</keyword>
<evidence type="ECO:0000256" key="9">
    <source>
        <dbReference type="ARBA" id="ARBA00023098"/>
    </source>
</evidence>
<dbReference type="EMBL" id="JAFCIX010000435">
    <property type="protein sequence ID" value="KAH6590201.1"/>
    <property type="molecule type" value="Genomic_DNA"/>
</dbReference>
<feature type="transmembrane region" description="Helical" evidence="13">
    <location>
        <begin position="17"/>
        <end position="34"/>
    </location>
</feature>
<evidence type="ECO:0000256" key="6">
    <source>
        <dbReference type="ARBA" id="ARBA00022955"/>
    </source>
</evidence>
<comment type="subcellular location">
    <subcellularLocation>
        <location evidence="1">Endoplasmic reticulum membrane</location>
        <topology evidence="1">Multi-pass membrane protein</topology>
    </subcellularLocation>
</comment>
<evidence type="ECO:0000256" key="8">
    <source>
        <dbReference type="ARBA" id="ARBA00023011"/>
    </source>
</evidence>
<protein>
    <submittedName>
        <fullName evidence="14">Uncharacterized protein</fullName>
    </submittedName>
</protein>
<keyword evidence="9" id="KW-0443">Lipid metabolism</keyword>
<feature type="transmembrane region" description="Helical" evidence="13">
    <location>
        <begin position="81"/>
        <end position="103"/>
    </location>
</feature>
<keyword evidence="4 13" id="KW-0812">Transmembrane</keyword>
<evidence type="ECO:0000313" key="15">
    <source>
        <dbReference type="Proteomes" id="UP001648503"/>
    </source>
</evidence>
<evidence type="ECO:0000256" key="2">
    <source>
        <dbReference type="ARBA" id="ARBA00005377"/>
    </source>
</evidence>
<gene>
    <name evidence="14" type="ORF">BASA50_009463</name>
</gene>
<evidence type="ECO:0000256" key="3">
    <source>
        <dbReference type="ARBA" id="ARBA00022516"/>
    </source>
</evidence>
<evidence type="ECO:0000256" key="5">
    <source>
        <dbReference type="ARBA" id="ARBA00022824"/>
    </source>
</evidence>
<accession>A0ABQ8F113</accession>
<reference evidence="14 15" key="1">
    <citation type="submission" date="2021-02" db="EMBL/GenBank/DDBJ databases">
        <title>Variation within the Batrachochytrium salamandrivorans European outbreak.</title>
        <authorList>
            <person name="Kelly M."/>
            <person name="Pasmans F."/>
            <person name="Shea T.P."/>
            <person name="Munoz J.F."/>
            <person name="Carranza S."/>
            <person name="Cuomo C.A."/>
            <person name="Martel A."/>
        </authorList>
    </citation>
    <scope>NUCLEOTIDE SEQUENCE [LARGE SCALE GENOMIC DNA]</scope>
    <source>
        <strain evidence="14 15">AMFP18/2</strain>
    </source>
</reference>